<accession>A0A7R9D5M1</accession>
<organism evidence="3">
    <name type="scientific">Timema poppense</name>
    <name type="common">Walking stick</name>
    <dbReference type="NCBI Taxonomy" id="170557"/>
    <lineage>
        <taxon>Eukaryota</taxon>
        <taxon>Metazoa</taxon>
        <taxon>Ecdysozoa</taxon>
        <taxon>Arthropoda</taxon>
        <taxon>Hexapoda</taxon>
        <taxon>Insecta</taxon>
        <taxon>Pterygota</taxon>
        <taxon>Neoptera</taxon>
        <taxon>Polyneoptera</taxon>
        <taxon>Phasmatodea</taxon>
        <taxon>Timematodea</taxon>
        <taxon>Timematoidea</taxon>
        <taxon>Timematidae</taxon>
        <taxon>Timema</taxon>
    </lineage>
</organism>
<dbReference type="PANTHER" id="PTHR21562">
    <property type="entry name" value="NOTUM-RELATED"/>
    <property type="match status" value="1"/>
</dbReference>
<protein>
    <submittedName>
        <fullName evidence="3">Uncharacterized protein</fullName>
    </submittedName>
</protein>
<dbReference type="AlphaFoldDB" id="A0A7R9D5M1"/>
<evidence type="ECO:0000256" key="1">
    <source>
        <dbReference type="ARBA" id="ARBA00010213"/>
    </source>
</evidence>
<dbReference type="EMBL" id="OD003265">
    <property type="protein sequence ID" value="CAD7407442.1"/>
    <property type="molecule type" value="Genomic_DNA"/>
</dbReference>
<feature type="transmembrane region" description="Helical" evidence="2">
    <location>
        <begin position="6"/>
        <end position="30"/>
    </location>
</feature>
<proteinExistence type="inferred from homology"/>
<keyword evidence="2" id="KW-0812">Transmembrane</keyword>
<gene>
    <name evidence="3" type="ORF">TPSB3V08_LOCUS5884</name>
</gene>
<name>A0A7R9D5M1_TIMPO</name>
<dbReference type="InterPro" id="IPR004963">
    <property type="entry name" value="PAE/NOTUM"/>
</dbReference>
<dbReference type="PANTHER" id="PTHR21562:SF122">
    <property type="entry name" value="PALMITOLEOYL-PROTEIN CARBOXYLESTERASE NOTUM"/>
    <property type="match status" value="1"/>
</dbReference>
<sequence length="395" mass="44749">MEPTGNVLYSGGILFVFLNTSGFTNLLYTAPHRRRLIFKRAFIRIFMVQHGADRVAINNKQQCMTIWASSELFVPYCSSDTWSGTRSRPSSDTKFTFMGATIVSQVVRDLLPLGLINASTLLLAGSSAGGTGVIINMDHVKALLHDTFGLRQIEIRGVSDSGWFLDRAPYTVDSHSLAPLDAVRKGLVLWQGRVSSRCQQNFPDEPWRCYFGYRSYPTLTAPLFVFQWLFDEAQMTADNVGAPVTKQQWDYIHKMGDSLRHSFHNVTALFAPSCISHTVLTKKDWQGVKINEVSLPQALRRKANRRREQRSVWSIKEGEETCQQRLVERCSWPQCNHSCPKLHNPFTGEEMDFIELLKSFGLDMMSVANALGIDIHTLNNMDHEELLNLLTQQAN</sequence>
<evidence type="ECO:0000256" key="2">
    <source>
        <dbReference type="SAM" id="Phobius"/>
    </source>
</evidence>
<evidence type="ECO:0000313" key="3">
    <source>
        <dbReference type="EMBL" id="CAD7407442.1"/>
    </source>
</evidence>
<keyword evidence="2" id="KW-0472">Membrane</keyword>
<keyword evidence="2" id="KW-1133">Transmembrane helix</keyword>
<dbReference type="GO" id="GO:0016787">
    <property type="term" value="F:hydrolase activity"/>
    <property type="evidence" value="ECO:0007669"/>
    <property type="project" value="InterPro"/>
</dbReference>
<reference evidence="3" key="1">
    <citation type="submission" date="2020-11" db="EMBL/GenBank/DDBJ databases">
        <authorList>
            <person name="Tran Van P."/>
        </authorList>
    </citation>
    <scope>NUCLEOTIDE SEQUENCE</scope>
</reference>
<dbReference type="Pfam" id="PF03283">
    <property type="entry name" value="PAE"/>
    <property type="match status" value="1"/>
</dbReference>
<comment type="similarity">
    <text evidence="1">Belongs to the pectinacetylesterase family. Notum subfamily.</text>
</comment>